<proteinExistence type="predicted"/>
<dbReference type="AlphaFoldDB" id="A0A9D1LWY4"/>
<evidence type="ECO:0000313" key="1">
    <source>
        <dbReference type="EMBL" id="HIU49589.1"/>
    </source>
</evidence>
<name>A0A9D1LWY4_9FIRM</name>
<gene>
    <name evidence="1" type="ORF">IAD22_01050</name>
</gene>
<comment type="caution">
    <text evidence="1">The sequence shown here is derived from an EMBL/GenBank/DDBJ whole genome shotgun (WGS) entry which is preliminary data.</text>
</comment>
<sequence>MTEQKKYAKCVCCGAVWHISIYQKSKEYYCPYCQHKRRTTAERKKRNEK</sequence>
<reference evidence="1" key="1">
    <citation type="submission" date="2020-10" db="EMBL/GenBank/DDBJ databases">
        <authorList>
            <person name="Gilroy R."/>
        </authorList>
    </citation>
    <scope>NUCLEOTIDE SEQUENCE</scope>
    <source>
        <strain evidence="1">ChiGjej1B1-1684</strain>
    </source>
</reference>
<evidence type="ECO:0000313" key="2">
    <source>
        <dbReference type="Proteomes" id="UP000824118"/>
    </source>
</evidence>
<dbReference type="Proteomes" id="UP000824118">
    <property type="component" value="Unassembled WGS sequence"/>
</dbReference>
<dbReference type="EMBL" id="DVNG01000014">
    <property type="protein sequence ID" value="HIU49589.1"/>
    <property type="molecule type" value="Genomic_DNA"/>
</dbReference>
<organism evidence="1 2">
    <name type="scientific">Candidatus Limousia pullorum</name>
    <dbReference type="NCBI Taxonomy" id="2840860"/>
    <lineage>
        <taxon>Bacteria</taxon>
        <taxon>Bacillati</taxon>
        <taxon>Bacillota</taxon>
        <taxon>Clostridia</taxon>
        <taxon>Eubacteriales</taxon>
        <taxon>Oscillospiraceae</taxon>
        <taxon>Oscillospiraceae incertae sedis</taxon>
        <taxon>Candidatus Limousia</taxon>
    </lineage>
</organism>
<accession>A0A9D1LWY4</accession>
<reference evidence="1" key="2">
    <citation type="journal article" date="2021" name="PeerJ">
        <title>Extensive microbial diversity within the chicken gut microbiome revealed by metagenomics and culture.</title>
        <authorList>
            <person name="Gilroy R."/>
            <person name="Ravi A."/>
            <person name="Getino M."/>
            <person name="Pursley I."/>
            <person name="Horton D.L."/>
            <person name="Alikhan N.F."/>
            <person name="Baker D."/>
            <person name="Gharbi K."/>
            <person name="Hall N."/>
            <person name="Watson M."/>
            <person name="Adriaenssens E.M."/>
            <person name="Foster-Nyarko E."/>
            <person name="Jarju S."/>
            <person name="Secka A."/>
            <person name="Antonio M."/>
            <person name="Oren A."/>
            <person name="Chaudhuri R.R."/>
            <person name="La Ragione R."/>
            <person name="Hildebrand F."/>
            <person name="Pallen M.J."/>
        </authorList>
    </citation>
    <scope>NUCLEOTIDE SEQUENCE</scope>
    <source>
        <strain evidence="1">ChiGjej1B1-1684</strain>
    </source>
</reference>
<protein>
    <submittedName>
        <fullName evidence="1">Uncharacterized protein</fullName>
    </submittedName>
</protein>